<name>A0A183IZN0_9BILA</name>
<dbReference type="InterPro" id="IPR021772">
    <property type="entry name" value="WDR48/Bun107"/>
</dbReference>
<dbReference type="GO" id="GO:0043130">
    <property type="term" value="F:ubiquitin binding"/>
    <property type="evidence" value="ECO:0007669"/>
    <property type="project" value="TreeGrafter"/>
</dbReference>
<evidence type="ECO:0000256" key="2">
    <source>
        <dbReference type="ARBA" id="ARBA00022737"/>
    </source>
</evidence>
<dbReference type="OrthoDB" id="2421129at2759"/>
<reference evidence="5" key="1">
    <citation type="submission" date="2016-06" db="UniProtKB">
        <authorList>
            <consortium name="WormBaseParasite"/>
        </authorList>
    </citation>
    <scope>IDENTIFICATION</scope>
</reference>
<evidence type="ECO:0000256" key="1">
    <source>
        <dbReference type="ARBA" id="ARBA00022574"/>
    </source>
</evidence>
<dbReference type="PANTHER" id="PTHR19862">
    <property type="entry name" value="WD REPEAT-CONTAINING PROTEIN 48"/>
    <property type="match status" value="1"/>
</dbReference>
<evidence type="ECO:0000313" key="4">
    <source>
        <dbReference type="Proteomes" id="UP000270296"/>
    </source>
</evidence>
<dbReference type="PANTHER" id="PTHR19862:SF14">
    <property type="entry name" value="WD REPEAT-CONTAINING PROTEIN 48"/>
    <property type="match status" value="1"/>
</dbReference>
<reference evidence="3 4" key="2">
    <citation type="submission" date="2018-11" db="EMBL/GenBank/DDBJ databases">
        <authorList>
            <consortium name="Pathogen Informatics"/>
        </authorList>
    </citation>
    <scope>NUCLEOTIDE SEQUENCE [LARGE SCALE GENOMIC DNA]</scope>
</reference>
<proteinExistence type="predicted"/>
<organism evidence="5">
    <name type="scientific">Soboliphyme baturini</name>
    <dbReference type="NCBI Taxonomy" id="241478"/>
    <lineage>
        <taxon>Eukaryota</taxon>
        <taxon>Metazoa</taxon>
        <taxon>Ecdysozoa</taxon>
        <taxon>Nematoda</taxon>
        <taxon>Enoplea</taxon>
        <taxon>Dorylaimia</taxon>
        <taxon>Dioctophymatida</taxon>
        <taxon>Dioctophymatoidea</taxon>
        <taxon>Soboliphymatidae</taxon>
        <taxon>Soboliphyme</taxon>
    </lineage>
</organism>
<dbReference type="CDD" id="cd17041">
    <property type="entry name" value="Ubl_WDR48"/>
    <property type="match status" value="1"/>
</dbReference>
<keyword evidence="1" id="KW-0853">WD repeat</keyword>
<gene>
    <name evidence="3" type="ORF">SBAD_LOCUS9078</name>
</gene>
<dbReference type="AlphaFoldDB" id="A0A183IZN0"/>
<keyword evidence="4" id="KW-1185">Reference proteome</keyword>
<sequence length="328" mass="37425">MYQNDIKTLLLLLGAPSIRQISVLNDKRYVLAKDTENNISLWDVLRARKVEDYGAVNFEQKVKESFKMLFVPNWFTVDLKTGMLQITLDESDCFSAWVSAKDAGLGNAASDVKRVIGTLAQGARVGETTSLLAIFYCSESNGRTLYRVACRDLSGENESAFLNDTVPHWVVDIVVNKAMPKYNKIQFLLLPHPNLNLKIYKKDRLSASDMLLVRKLMEHVYEKILFANLNEVTGQGGNGVIPNPQLPSVLPPNIEAKIQLYCQDQLLDPSMDLRTVKHFIWKQGGDLILFYKPSYDFIYLHQLQLNFVNSFRKSEIVARVMRLLVYQR</sequence>
<dbReference type="InterPro" id="IPR051246">
    <property type="entry name" value="WDR48"/>
</dbReference>
<evidence type="ECO:0000313" key="3">
    <source>
        <dbReference type="EMBL" id="VDP21029.1"/>
    </source>
</evidence>
<keyword evidence="2" id="KW-0677">Repeat</keyword>
<dbReference type="Pfam" id="PF11816">
    <property type="entry name" value="DUF3337"/>
    <property type="match status" value="1"/>
</dbReference>
<protein>
    <submittedName>
        <fullName evidence="5">Crinkler (CRN) family protein</fullName>
    </submittedName>
</protein>
<evidence type="ECO:0000313" key="5">
    <source>
        <dbReference type="WBParaSite" id="SBAD_0000940501-mRNA-1"/>
    </source>
</evidence>
<dbReference type="WBParaSite" id="SBAD_0000940501-mRNA-1">
    <property type="protein sequence ID" value="SBAD_0000940501-mRNA-1"/>
    <property type="gene ID" value="SBAD_0000940501"/>
</dbReference>
<accession>A0A183IZN0</accession>
<dbReference type="GO" id="GO:0000724">
    <property type="term" value="P:double-strand break repair via homologous recombination"/>
    <property type="evidence" value="ECO:0007669"/>
    <property type="project" value="TreeGrafter"/>
</dbReference>
<dbReference type="EMBL" id="UZAM01012287">
    <property type="protein sequence ID" value="VDP21029.1"/>
    <property type="molecule type" value="Genomic_DNA"/>
</dbReference>
<dbReference type="Proteomes" id="UP000270296">
    <property type="component" value="Unassembled WGS sequence"/>
</dbReference>